<name>A0A4P6P4M6_9GAMM</name>
<dbReference type="PROSITE" id="PS52015">
    <property type="entry name" value="TONB_CTD"/>
    <property type="match status" value="1"/>
</dbReference>
<evidence type="ECO:0000256" key="8">
    <source>
        <dbReference type="ARBA" id="ARBA00022989"/>
    </source>
</evidence>
<organism evidence="11 12">
    <name type="scientific">Litorilituus sediminis</name>
    <dbReference type="NCBI Taxonomy" id="718192"/>
    <lineage>
        <taxon>Bacteria</taxon>
        <taxon>Pseudomonadati</taxon>
        <taxon>Pseudomonadota</taxon>
        <taxon>Gammaproteobacteria</taxon>
        <taxon>Alteromonadales</taxon>
        <taxon>Colwelliaceae</taxon>
        <taxon>Litorilituus</taxon>
    </lineage>
</organism>
<dbReference type="GO" id="GO:0055085">
    <property type="term" value="P:transmembrane transport"/>
    <property type="evidence" value="ECO:0007669"/>
    <property type="project" value="InterPro"/>
</dbReference>
<evidence type="ECO:0000256" key="5">
    <source>
        <dbReference type="ARBA" id="ARBA00022519"/>
    </source>
</evidence>
<dbReference type="InterPro" id="IPR037682">
    <property type="entry name" value="TonB_C"/>
</dbReference>
<dbReference type="Pfam" id="PF03544">
    <property type="entry name" value="TonB_C"/>
    <property type="match status" value="1"/>
</dbReference>
<keyword evidence="7" id="KW-0653">Protein transport</keyword>
<evidence type="ECO:0000256" key="6">
    <source>
        <dbReference type="ARBA" id="ARBA00022692"/>
    </source>
</evidence>
<dbReference type="AlphaFoldDB" id="A0A4P6P4M6"/>
<evidence type="ECO:0000256" key="4">
    <source>
        <dbReference type="ARBA" id="ARBA00022475"/>
    </source>
</evidence>
<dbReference type="PANTHER" id="PTHR33446:SF14">
    <property type="entry name" value="PROTEIN TONB"/>
    <property type="match status" value="1"/>
</dbReference>
<evidence type="ECO:0000256" key="3">
    <source>
        <dbReference type="ARBA" id="ARBA00022448"/>
    </source>
</evidence>
<dbReference type="Gene3D" id="3.30.2420.10">
    <property type="entry name" value="TonB"/>
    <property type="match status" value="1"/>
</dbReference>
<comment type="subcellular location">
    <subcellularLocation>
        <location evidence="1">Cell inner membrane</location>
        <topology evidence="1">Single-pass membrane protein</topology>
        <orientation evidence="1">Periplasmic side</orientation>
    </subcellularLocation>
</comment>
<dbReference type="RefSeq" id="WP_130602710.1">
    <property type="nucleotide sequence ID" value="NZ_CP034759.1"/>
</dbReference>
<keyword evidence="9" id="KW-0472">Membrane</keyword>
<dbReference type="KEGG" id="lsd:EMK97_12625"/>
<keyword evidence="3" id="KW-0813">Transport</keyword>
<protein>
    <submittedName>
        <fullName evidence="11">Energy transducer TonB</fullName>
    </submittedName>
</protein>
<keyword evidence="5" id="KW-0997">Cell inner membrane</keyword>
<comment type="similarity">
    <text evidence="2">Belongs to the TonB family.</text>
</comment>
<dbReference type="Proteomes" id="UP000290244">
    <property type="component" value="Chromosome"/>
</dbReference>
<accession>A0A4P6P4M6</accession>
<dbReference type="PANTHER" id="PTHR33446">
    <property type="entry name" value="PROTEIN TONB-RELATED"/>
    <property type="match status" value="1"/>
</dbReference>
<dbReference type="GO" id="GO:0015031">
    <property type="term" value="P:protein transport"/>
    <property type="evidence" value="ECO:0007669"/>
    <property type="project" value="UniProtKB-KW"/>
</dbReference>
<dbReference type="InterPro" id="IPR051045">
    <property type="entry name" value="TonB-dependent_transducer"/>
</dbReference>
<evidence type="ECO:0000313" key="11">
    <source>
        <dbReference type="EMBL" id="QBG36501.1"/>
    </source>
</evidence>
<keyword evidence="12" id="KW-1185">Reference proteome</keyword>
<dbReference type="InterPro" id="IPR006260">
    <property type="entry name" value="TonB/TolA_C"/>
</dbReference>
<dbReference type="OrthoDB" id="6226748at2"/>
<gene>
    <name evidence="11" type="ORF">EMK97_12625</name>
</gene>
<dbReference type="GO" id="GO:0005886">
    <property type="term" value="C:plasma membrane"/>
    <property type="evidence" value="ECO:0007669"/>
    <property type="project" value="UniProtKB-SubCell"/>
</dbReference>
<dbReference type="EMBL" id="CP034759">
    <property type="protein sequence ID" value="QBG36501.1"/>
    <property type="molecule type" value="Genomic_DNA"/>
</dbReference>
<evidence type="ECO:0000256" key="9">
    <source>
        <dbReference type="ARBA" id="ARBA00023136"/>
    </source>
</evidence>
<keyword evidence="8" id="KW-1133">Transmembrane helix</keyword>
<dbReference type="NCBIfam" id="TIGR01352">
    <property type="entry name" value="tonB_Cterm"/>
    <property type="match status" value="1"/>
</dbReference>
<evidence type="ECO:0000259" key="10">
    <source>
        <dbReference type="PROSITE" id="PS52015"/>
    </source>
</evidence>
<dbReference type="SUPFAM" id="SSF74653">
    <property type="entry name" value="TolA/TonB C-terminal domain"/>
    <property type="match status" value="1"/>
</dbReference>
<reference evidence="11 12" key="1">
    <citation type="submission" date="2018-12" db="EMBL/GenBank/DDBJ databases">
        <title>Complete genome of Litorilituus sediminis.</title>
        <authorList>
            <person name="Liu A."/>
            <person name="Rong J."/>
        </authorList>
    </citation>
    <scope>NUCLEOTIDE SEQUENCE [LARGE SCALE GENOMIC DNA]</scope>
    <source>
        <strain evidence="11 12">JCM 17549</strain>
    </source>
</reference>
<proteinExistence type="inferred from homology"/>
<keyword evidence="4" id="KW-1003">Cell membrane</keyword>
<evidence type="ECO:0000256" key="2">
    <source>
        <dbReference type="ARBA" id="ARBA00006555"/>
    </source>
</evidence>
<keyword evidence="6" id="KW-0812">Transmembrane</keyword>
<sequence length="123" mass="13887">MAPISSDKTADKAVIAPAPLPMAEVQITALAKLSKPDVKLMPIHKELPKYSYNSLRDKQYGEVQLKYHITEKGKVTKVSVINSTVNREFTQAAKKALAKWQYAPKQNFKESYEVIFEFSAEQN</sequence>
<evidence type="ECO:0000256" key="7">
    <source>
        <dbReference type="ARBA" id="ARBA00022927"/>
    </source>
</evidence>
<evidence type="ECO:0000313" key="12">
    <source>
        <dbReference type="Proteomes" id="UP000290244"/>
    </source>
</evidence>
<evidence type="ECO:0000256" key="1">
    <source>
        <dbReference type="ARBA" id="ARBA00004383"/>
    </source>
</evidence>
<feature type="domain" description="TonB C-terminal" evidence="10">
    <location>
        <begin position="35"/>
        <end position="123"/>
    </location>
</feature>